<name>A0A1E1JYG3_9HELO</name>
<sequence>MAFRILLSLKESHDLSAFRNSERFDNVDKVTQDLSMSLIADRALFKDALRFQTGTITRVHQDVKDHITGQHDQTRTAIFDAFRTSHSTQHRSSGTRRAGPAFQESESEANMRLVKAQDELQTSLKFQQCMNGLTLLQKRTERLWVGDLRAESRKMFNGVHSQIG</sequence>
<dbReference type="Proteomes" id="UP000178912">
    <property type="component" value="Unassembled WGS sequence"/>
</dbReference>
<evidence type="ECO:0000313" key="2">
    <source>
        <dbReference type="EMBL" id="CZS90762.1"/>
    </source>
</evidence>
<feature type="region of interest" description="Disordered" evidence="1">
    <location>
        <begin position="85"/>
        <end position="106"/>
    </location>
</feature>
<evidence type="ECO:0000256" key="1">
    <source>
        <dbReference type="SAM" id="MobiDB-lite"/>
    </source>
</evidence>
<dbReference type="AlphaFoldDB" id="A0A1E1JYG3"/>
<keyword evidence="3" id="KW-1185">Reference proteome</keyword>
<organism evidence="2 3">
    <name type="scientific">Rhynchosporium agropyri</name>
    <dbReference type="NCBI Taxonomy" id="914238"/>
    <lineage>
        <taxon>Eukaryota</taxon>
        <taxon>Fungi</taxon>
        <taxon>Dikarya</taxon>
        <taxon>Ascomycota</taxon>
        <taxon>Pezizomycotina</taxon>
        <taxon>Leotiomycetes</taxon>
        <taxon>Helotiales</taxon>
        <taxon>Ploettnerulaceae</taxon>
        <taxon>Rhynchosporium</taxon>
    </lineage>
</organism>
<dbReference type="EMBL" id="FJUX01000006">
    <property type="protein sequence ID" value="CZS90762.1"/>
    <property type="molecule type" value="Genomic_DNA"/>
</dbReference>
<reference evidence="3" key="1">
    <citation type="submission" date="2016-03" db="EMBL/GenBank/DDBJ databases">
        <authorList>
            <person name="Guldener U."/>
        </authorList>
    </citation>
    <scope>NUCLEOTIDE SEQUENCE [LARGE SCALE GENOMIC DNA]</scope>
    <source>
        <strain evidence="3">04CH-RAC-A.6.1</strain>
    </source>
</reference>
<accession>A0A1E1JYG3</accession>
<protein>
    <submittedName>
        <fullName evidence="2">Uncharacterized protein</fullName>
    </submittedName>
</protein>
<gene>
    <name evidence="2" type="ORF">RAG0_01686</name>
</gene>
<evidence type="ECO:0000313" key="3">
    <source>
        <dbReference type="Proteomes" id="UP000178912"/>
    </source>
</evidence>
<proteinExistence type="predicted"/>